<keyword evidence="3" id="KW-1185">Reference proteome</keyword>
<dbReference type="PANTHER" id="PTHR46401">
    <property type="entry name" value="GLYCOSYLTRANSFERASE WBBK-RELATED"/>
    <property type="match status" value="1"/>
</dbReference>
<dbReference type="EMBL" id="QXED01000013">
    <property type="protein sequence ID" value="RIV18112.1"/>
    <property type="molecule type" value="Genomic_DNA"/>
</dbReference>
<comment type="caution">
    <text evidence="2">The sequence shown here is derived from an EMBL/GenBank/DDBJ whole genome shotgun (WGS) entry which is preliminary data.</text>
</comment>
<protein>
    <submittedName>
        <fullName evidence="2">Glycosyltransferase</fullName>
    </submittedName>
</protein>
<dbReference type="GO" id="GO:0016757">
    <property type="term" value="F:glycosyltransferase activity"/>
    <property type="evidence" value="ECO:0007669"/>
    <property type="project" value="InterPro"/>
</dbReference>
<dbReference type="InterPro" id="IPR001296">
    <property type="entry name" value="Glyco_trans_1"/>
</dbReference>
<name>A0A418LXZ3_9BACT</name>
<sequence length="406" mass="47213">MNNIGLIGYGNARWIAGVHYQQGLLYGNSLLPPDQQAAFHLLLRREQHDPDHYQTMQPYLQSLYALDYFPSLRPEWSNRLRYVLRKALRERKLAFPTNEFPRLLRALRIDAIFPANDLIAPRRSVRQVSWITDFQHVHLPEFFPAKEIAFRNQVFERLMRLSDTVIVSNQFSYTDAVRLYPAYAHKVALLPFTMYLDQHWSEPDVAAYRQQYGLPDKYLLFPSQFWKHKNHALLFEAIRLLRQRGVDDMVLVCTGSPHDYRAPAYFQQLQQFITNHRLDTAIRILGLLPRHDQVQLMRGAAAVVQPSLFEGWSALLEDCRSLGKRVFASDIPMHHEQLTPQTTLFDPRSAHALAECLETHWPSLTPGPDPLLEATADHTYQQRIGQFAQRFITICQSVTQRPLCNT</sequence>
<reference evidence="2 3" key="1">
    <citation type="submission" date="2018-08" db="EMBL/GenBank/DDBJ databases">
        <title>Fibrisoma montanum sp. nov., isolated from Danxia mountain soil.</title>
        <authorList>
            <person name="Huang Y."/>
        </authorList>
    </citation>
    <scope>NUCLEOTIDE SEQUENCE [LARGE SCALE GENOMIC DNA]</scope>
    <source>
        <strain evidence="2 3">HYT19</strain>
    </source>
</reference>
<gene>
    <name evidence="2" type="ORF">DYU11_29600</name>
</gene>
<evidence type="ECO:0000313" key="3">
    <source>
        <dbReference type="Proteomes" id="UP000283523"/>
    </source>
</evidence>
<dbReference type="OrthoDB" id="9811239at2"/>
<keyword evidence="2" id="KW-0808">Transferase</keyword>
<dbReference type="Gene3D" id="3.40.50.2000">
    <property type="entry name" value="Glycogen Phosphorylase B"/>
    <property type="match status" value="1"/>
</dbReference>
<dbReference type="AlphaFoldDB" id="A0A418LXZ3"/>
<evidence type="ECO:0000259" key="1">
    <source>
        <dbReference type="Pfam" id="PF00534"/>
    </source>
</evidence>
<proteinExistence type="predicted"/>
<accession>A0A418LXZ3</accession>
<dbReference type="Proteomes" id="UP000283523">
    <property type="component" value="Unassembled WGS sequence"/>
</dbReference>
<dbReference type="SUPFAM" id="SSF53756">
    <property type="entry name" value="UDP-Glycosyltransferase/glycogen phosphorylase"/>
    <property type="match status" value="1"/>
</dbReference>
<dbReference type="Pfam" id="PF00534">
    <property type="entry name" value="Glycos_transf_1"/>
    <property type="match status" value="1"/>
</dbReference>
<dbReference type="PANTHER" id="PTHR46401:SF8">
    <property type="entry name" value="BLL6006 PROTEIN"/>
    <property type="match status" value="1"/>
</dbReference>
<dbReference type="RefSeq" id="WP_119671363.1">
    <property type="nucleotide sequence ID" value="NZ_QXED01000013.1"/>
</dbReference>
<feature type="domain" description="Glycosyl transferase family 1" evidence="1">
    <location>
        <begin position="208"/>
        <end position="357"/>
    </location>
</feature>
<evidence type="ECO:0000313" key="2">
    <source>
        <dbReference type="EMBL" id="RIV18112.1"/>
    </source>
</evidence>
<organism evidence="2 3">
    <name type="scientific">Fibrisoma montanum</name>
    <dbReference type="NCBI Taxonomy" id="2305895"/>
    <lineage>
        <taxon>Bacteria</taxon>
        <taxon>Pseudomonadati</taxon>
        <taxon>Bacteroidota</taxon>
        <taxon>Cytophagia</taxon>
        <taxon>Cytophagales</taxon>
        <taxon>Spirosomataceae</taxon>
        <taxon>Fibrisoma</taxon>
    </lineage>
</organism>
<dbReference type="CDD" id="cd03809">
    <property type="entry name" value="GT4_MtfB-like"/>
    <property type="match status" value="1"/>
</dbReference>